<evidence type="ECO:0000256" key="1">
    <source>
        <dbReference type="SAM" id="MobiDB-lite"/>
    </source>
</evidence>
<feature type="region of interest" description="Disordered" evidence="1">
    <location>
        <begin position="73"/>
        <end position="95"/>
    </location>
</feature>
<comment type="caution">
    <text evidence="2">The sequence shown here is derived from an EMBL/GenBank/DDBJ whole genome shotgun (WGS) entry which is preliminary data.</text>
</comment>
<keyword evidence="3" id="KW-1185">Reference proteome</keyword>
<sequence>MQWAGCTLSTYQDVAAVLGYHCGTTLLDPTIGAADLLATLVTYPQMVLGTYLQLCKNPEEETAAWRACKSAMPKPSWSGRRPRSPGVAGANASNW</sequence>
<organism evidence="2 3">
    <name type="scientific">Haematococcus lacustris</name>
    <name type="common">Green alga</name>
    <name type="synonym">Haematococcus pluvialis</name>
    <dbReference type="NCBI Taxonomy" id="44745"/>
    <lineage>
        <taxon>Eukaryota</taxon>
        <taxon>Viridiplantae</taxon>
        <taxon>Chlorophyta</taxon>
        <taxon>core chlorophytes</taxon>
        <taxon>Chlorophyceae</taxon>
        <taxon>CS clade</taxon>
        <taxon>Chlamydomonadales</taxon>
        <taxon>Haematococcaceae</taxon>
        <taxon>Haematococcus</taxon>
    </lineage>
</organism>
<dbReference type="Proteomes" id="UP000485058">
    <property type="component" value="Unassembled WGS sequence"/>
</dbReference>
<gene>
    <name evidence="2" type="ORF">HaLaN_09144</name>
</gene>
<accession>A0A699YUS3</accession>
<protein>
    <submittedName>
        <fullName evidence="2">Uncharacterized protein</fullName>
    </submittedName>
</protein>
<dbReference type="AlphaFoldDB" id="A0A699YUS3"/>
<proteinExistence type="predicted"/>
<name>A0A699YUS3_HAELA</name>
<dbReference type="EMBL" id="BLLF01000595">
    <property type="protein sequence ID" value="GFH13291.1"/>
    <property type="molecule type" value="Genomic_DNA"/>
</dbReference>
<evidence type="ECO:0000313" key="2">
    <source>
        <dbReference type="EMBL" id="GFH13291.1"/>
    </source>
</evidence>
<evidence type="ECO:0000313" key="3">
    <source>
        <dbReference type="Proteomes" id="UP000485058"/>
    </source>
</evidence>
<reference evidence="2 3" key="1">
    <citation type="submission" date="2020-02" db="EMBL/GenBank/DDBJ databases">
        <title>Draft genome sequence of Haematococcus lacustris strain NIES-144.</title>
        <authorList>
            <person name="Morimoto D."/>
            <person name="Nakagawa S."/>
            <person name="Yoshida T."/>
            <person name="Sawayama S."/>
        </authorList>
    </citation>
    <scope>NUCLEOTIDE SEQUENCE [LARGE SCALE GENOMIC DNA]</scope>
    <source>
        <strain evidence="2 3">NIES-144</strain>
    </source>
</reference>